<dbReference type="KEGG" id="lfp:Y981_06295"/>
<evidence type="ECO:0000313" key="2">
    <source>
        <dbReference type="Proteomes" id="UP000027059"/>
    </source>
</evidence>
<reference evidence="2" key="1">
    <citation type="submission" date="2014-02" db="EMBL/GenBank/DDBJ databases">
        <title>Complete genome sequence and comparative genomic analysis of the nitrogen-fixing bacterium Leptospirillum ferriphilum YSK.</title>
        <authorList>
            <person name="Guo X."/>
            <person name="Yin H."/>
            <person name="Liang Y."/>
            <person name="Hu Q."/>
            <person name="Ma L."/>
            <person name="Xiao Y."/>
            <person name="Zhang X."/>
            <person name="Qiu G."/>
            <person name="Liu X."/>
        </authorList>
    </citation>
    <scope>NUCLEOTIDE SEQUENCE [LARGE SCALE GENOMIC DNA]</scope>
    <source>
        <strain evidence="2">YSK</strain>
    </source>
</reference>
<evidence type="ECO:0008006" key="3">
    <source>
        <dbReference type="Google" id="ProtNLM"/>
    </source>
</evidence>
<dbReference type="HOGENOM" id="CLU_1432930_0_0_0"/>
<keyword evidence="2" id="KW-1185">Reference proteome</keyword>
<proteinExistence type="predicted"/>
<evidence type="ECO:0000313" key="1">
    <source>
        <dbReference type="EMBL" id="AIA31711.1"/>
    </source>
</evidence>
<name>A0A059Y2C8_9BACT</name>
<dbReference type="AlphaFoldDB" id="A0A059Y2C8"/>
<protein>
    <recommendedName>
        <fullName evidence="3">Protein-L-isoaspartate O-methyltransferase</fullName>
    </recommendedName>
</protein>
<reference evidence="1 2" key="2">
    <citation type="journal article" date="2015" name="Biomed. Res. Int.">
        <title>Effects of Arsenite Resistance on the Growth and Functional Gene Expression of Leptospirillum ferriphilum and Acidithiobacillus thiooxidans in Pure Culture and Coculture.</title>
        <authorList>
            <person name="Jiang H."/>
            <person name="Liang Y."/>
            <person name="Yin H."/>
            <person name="Xiao Y."/>
            <person name="Guo X."/>
            <person name="Xu Y."/>
            <person name="Hu Q."/>
            <person name="Liu H."/>
            <person name="Liu X."/>
        </authorList>
    </citation>
    <scope>NUCLEOTIDE SEQUENCE [LARGE SCALE GENOMIC DNA]</scope>
    <source>
        <strain evidence="1 2">YSK</strain>
    </source>
</reference>
<dbReference type="EMBL" id="CP007243">
    <property type="protein sequence ID" value="AIA31711.1"/>
    <property type="molecule type" value="Genomic_DNA"/>
</dbReference>
<dbReference type="Proteomes" id="UP000027059">
    <property type="component" value="Chromosome"/>
</dbReference>
<sequence length="200" mass="22792">MRTKPDRDDVPMTTDPERERKARFLETFLKENPEVDPRLVAAILRLPRRPFFPDSSGKDLYGEFRPCGWGGRVSPTPREALLILMGSRIRTGERIGVWCLTDPYFLLLLLELTHRVTIVEEDKALRTQLRQSIDDLGYAYIPVLTSLEEIETQSAPPERIVRIFDGPVPKQRLGPVRPLRSPVQGWVLDHTLTGGPIELG</sequence>
<organism evidence="1 2">
    <name type="scientific">Leptospirillum ferriphilum YSK</name>
    <dbReference type="NCBI Taxonomy" id="1441628"/>
    <lineage>
        <taxon>Bacteria</taxon>
        <taxon>Pseudomonadati</taxon>
        <taxon>Nitrospirota</taxon>
        <taxon>Nitrospiria</taxon>
        <taxon>Nitrospirales</taxon>
        <taxon>Nitrospiraceae</taxon>
        <taxon>Leptospirillum</taxon>
    </lineage>
</organism>
<gene>
    <name evidence="1" type="ORF">Y981_06295</name>
</gene>
<accession>A0A059Y2C8</accession>